<feature type="compositionally biased region" description="Basic residues" evidence="1">
    <location>
        <begin position="63"/>
        <end position="79"/>
    </location>
</feature>
<keyword evidence="3" id="KW-1185">Reference proteome</keyword>
<sequence length="175" mass="19635">MNMPGHNANLQQAPCTKKHSHKTAKVTIIWRIQRNFTTSTLRPSLQLGVRRTKLPHIPERRLLRGRNPPRKPDQRRKHPRVLEYTRHLRIGRPRHSFLQSLVDIVIPRAWLFDACFAELPSNLFLHIVSKLLIFAKGVRPRGEEGSSGSADAFVGGGGVGPGGALAFDGAYERKG</sequence>
<dbReference type="EMBL" id="ML178822">
    <property type="protein sequence ID" value="TFL02717.1"/>
    <property type="molecule type" value="Genomic_DNA"/>
</dbReference>
<organism evidence="2 3">
    <name type="scientific">Pterulicium gracile</name>
    <dbReference type="NCBI Taxonomy" id="1884261"/>
    <lineage>
        <taxon>Eukaryota</taxon>
        <taxon>Fungi</taxon>
        <taxon>Dikarya</taxon>
        <taxon>Basidiomycota</taxon>
        <taxon>Agaricomycotina</taxon>
        <taxon>Agaricomycetes</taxon>
        <taxon>Agaricomycetidae</taxon>
        <taxon>Agaricales</taxon>
        <taxon>Pleurotineae</taxon>
        <taxon>Pterulaceae</taxon>
        <taxon>Pterulicium</taxon>
    </lineage>
</organism>
<evidence type="ECO:0000313" key="2">
    <source>
        <dbReference type="EMBL" id="TFL02717.1"/>
    </source>
</evidence>
<accession>A0A5C3QMF8</accession>
<gene>
    <name evidence="2" type="ORF">BDV98DRAFT_438546</name>
</gene>
<name>A0A5C3QMF8_9AGAR</name>
<evidence type="ECO:0000313" key="3">
    <source>
        <dbReference type="Proteomes" id="UP000305067"/>
    </source>
</evidence>
<protein>
    <submittedName>
        <fullName evidence="2">Uncharacterized protein</fullName>
    </submittedName>
</protein>
<evidence type="ECO:0000256" key="1">
    <source>
        <dbReference type="SAM" id="MobiDB-lite"/>
    </source>
</evidence>
<reference evidence="2 3" key="1">
    <citation type="journal article" date="2019" name="Nat. Ecol. Evol.">
        <title>Megaphylogeny resolves global patterns of mushroom evolution.</title>
        <authorList>
            <person name="Varga T."/>
            <person name="Krizsan K."/>
            <person name="Foldi C."/>
            <person name="Dima B."/>
            <person name="Sanchez-Garcia M."/>
            <person name="Sanchez-Ramirez S."/>
            <person name="Szollosi G.J."/>
            <person name="Szarkandi J.G."/>
            <person name="Papp V."/>
            <person name="Albert L."/>
            <person name="Andreopoulos W."/>
            <person name="Angelini C."/>
            <person name="Antonin V."/>
            <person name="Barry K.W."/>
            <person name="Bougher N.L."/>
            <person name="Buchanan P."/>
            <person name="Buyck B."/>
            <person name="Bense V."/>
            <person name="Catcheside P."/>
            <person name="Chovatia M."/>
            <person name="Cooper J."/>
            <person name="Damon W."/>
            <person name="Desjardin D."/>
            <person name="Finy P."/>
            <person name="Geml J."/>
            <person name="Haridas S."/>
            <person name="Hughes K."/>
            <person name="Justo A."/>
            <person name="Karasinski D."/>
            <person name="Kautmanova I."/>
            <person name="Kiss B."/>
            <person name="Kocsube S."/>
            <person name="Kotiranta H."/>
            <person name="LaButti K.M."/>
            <person name="Lechner B.E."/>
            <person name="Liimatainen K."/>
            <person name="Lipzen A."/>
            <person name="Lukacs Z."/>
            <person name="Mihaltcheva S."/>
            <person name="Morgado L.N."/>
            <person name="Niskanen T."/>
            <person name="Noordeloos M.E."/>
            <person name="Ohm R.A."/>
            <person name="Ortiz-Santana B."/>
            <person name="Ovrebo C."/>
            <person name="Racz N."/>
            <person name="Riley R."/>
            <person name="Savchenko A."/>
            <person name="Shiryaev A."/>
            <person name="Soop K."/>
            <person name="Spirin V."/>
            <person name="Szebenyi C."/>
            <person name="Tomsovsky M."/>
            <person name="Tulloss R.E."/>
            <person name="Uehling J."/>
            <person name="Grigoriev I.V."/>
            <person name="Vagvolgyi C."/>
            <person name="Papp T."/>
            <person name="Martin F.M."/>
            <person name="Miettinen O."/>
            <person name="Hibbett D.S."/>
            <person name="Nagy L.G."/>
        </authorList>
    </citation>
    <scope>NUCLEOTIDE SEQUENCE [LARGE SCALE GENOMIC DNA]</scope>
    <source>
        <strain evidence="2 3">CBS 309.79</strain>
    </source>
</reference>
<dbReference type="AlphaFoldDB" id="A0A5C3QMF8"/>
<feature type="region of interest" description="Disordered" evidence="1">
    <location>
        <begin position="56"/>
        <end position="79"/>
    </location>
</feature>
<proteinExistence type="predicted"/>
<dbReference type="Proteomes" id="UP000305067">
    <property type="component" value="Unassembled WGS sequence"/>
</dbReference>